<reference evidence="2" key="1">
    <citation type="submission" date="2024-01" db="EMBL/GenBank/DDBJ databases">
        <title>First draft genome sequence data of TA4-1, the type strain of Gram-positive actinobacterium Streptomyces chiangmaiensis.</title>
        <authorList>
            <person name="Yasawong M."/>
            <person name="Nantapong N."/>
        </authorList>
    </citation>
    <scope>NUCLEOTIDE SEQUENCE</scope>
    <source>
        <strain evidence="2">TA4-1</strain>
    </source>
</reference>
<comment type="catalytic activity">
    <reaction evidence="1">
        <text>alpha,alpha-trehalose 6-phosphate + H2O = alpha,alpha-trehalose + phosphate</text>
        <dbReference type="Rhea" id="RHEA:23420"/>
        <dbReference type="ChEBI" id="CHEBI:15377"/>
        <dbReference type="ChEBI" id="CHEBI:16551"/>
        <dbReference type="ChEBI" id="CHEBI:43474"/>
        <dbReference type="ChEBI" id="CHEBI:58429"/>
        <dbReference type="EC" id="3.1.3.12"/>
    </reaction>
</comment>
<keyword evidence="1" id="KW-0460">Magnesium</keyword>
<organism evidence="2 3">
    <name type="scientific">Streptomyces chiangmaiensis</name>
    <dbReference type="NCBI Taxonomy" id="766497"/>
    <lineage>
        <taxon>Bacteria</taxon>
        <taxon>Bacillati</taxon>
        <taxon>Actinomycetota</taxon>
        <taxon>Actinomycetes</taxon>
        <taxon>Kitasatosporales</taxon>
        <taxon>Streptomycetaceae</taxon>
        <taxon>Streptomyces</taxon>
    </lineage>
</organism>
<keyword evidence="1" id="KW-0479">Metal-binding</keyword>
<dbReference type="InterPro" id="IPR023214">
    <property type="entry name" value="HAD_sf"/>
</dbReference>
<comment type="function">
    <text evidence="1">Removes the phosphate from trehalose 6-phosphate to produce free trehalose.</text>
</comment>
<dbReference type="InterPro" id="IPR003337">
    <property type="entry name" value="Trehalose_PPase"/>
</dbReference>
<dbReference type="RefSeq" id="WP_329511534.1">
    <property type="nucleotide sequence ID" value="NZ_BAAAYZ010000152.1"/>
</dbReference>
<name>A0ABU7FT45_9ACTN</name>
<dbReference type="EC" id="3.1.3.12" evidence="1"/>
<comment type="caution">
    <text evidence="2">The sequence shown here is derived from an EMBL/GenBank/DDBJ whole genome shotgun (WGS) entry which is preliminary data.</text>
</comment>
<dbReference type="GO" id="GO:0004805">
    <property type="term" value="F:trehalose-phosphatase activity"/>
    <property type="evidence" value="ECO:0007669"/>
    <property type="project" value="UniProtKB-EC"/>
</dbReference>
<keyword evidence="1 2" id="KW-0378">Hydrolase</keyword>
<sequence>MLHYGTVVLLLVALDSLGAVTIDRAGAAEPWASIVEKTRTSPSRSGFYFDFDGTLSRIQIDPATVLPVSGAVESLTRLVGLVHAVGIVSARPVDFLQSRFGEVPGVALHGLYGLESWESGTATSSPDAERWEPVIRALLARARAELPGEILIEDKRLSMALHYRRAPQCEDRALHWGRDQARRHGVVLEQGPYTVELKPPVDRDKGTVLAQAISGLRCVWYFGDGAPDLAAFRALDGWSAGAPHRTAVRVAVRHPDSDGALLQEADLVLDGPDAVPGLLDAVCTALDHRPKG</sequence>
<evidence type="ECO:0000313" key="3">
    <source>
        <dbReference type="Proteomes" id="UP001333996"/>
    </source>
</evidence>
<accession>A0ABU7FT45</accession>
<dbReference type="InterPro" id="IPR036412">
    <property type="entry name" value="HAD-like_sf"/>
</dbReference>
<comment type="similarity">
    <text evidence="1">Belongs to the trehalose phosphatase family.</text>
</comment>
<dbReference type="Gene3D" id="3.40.50.1000">
    <property type="entry name" value="HAD superfamily/HAD-like"/>
    <property type="match status" value="1"/>
</dbReference>
<proteinExistence type="inferred from homology"/>
<dbReference type="NCBIfam" id="TIGR00685">
    <property type="entry name" value="T6PP"/>
    <property type="match status" value="1"/>
</dbReference>
<dbReference type="Gene3D" id="3.30.70.1020">
    <property type="entry name" value="Trehalose-6-phosphate phosphatase related protein, domain 2"/>
    <property type="match status" value="1"/>
</dbReference>
<comment type="cofactor">
    <cofactor evidence="1">
        <name>Mg(2+)</name>
        <dbReference type="ChEBI" id="CHEBI:18420"/>
    </cofactor>
</comment>
<protein>
    <recommendedName>
        <fullName evidence="1">Trehalose 6-phosphate phosphatase</fullName>
        <ecNumber evidence="1">3.1.3.12</ecNumber>
    </recommendedName>
</protein>
<evidence type="ECO:0000256" key="1">
    <source>
        <dbReference type="RuleBase" id="RU361117"/>
    </source>
</evidence>
<gene>
    <name evidence="2" type="primary">otsB</name>
    <name evidence="2" type="ORF">VXC91_35840</name>
</gene>
<dbReference type="Proteomes" id="UP001333996">
    <property type="component" value="Unassembled WGS sequence"/>
</dbReference>
<dbReference type="EMBL" id="JAYWVC010000207">
    <property type="protein sequence ID" value="MED7827149.1"/>
    <property type="molecule type" value="Genomic_DNA"/>
</dbReference>
<dbReference type="SUPFAM" id="SSF56784">
    <property type="entry name" value="HAD-like"/>
    <property type="match status" value="1"/>
</dbReference>
<keyword evidence="3" id="KW-1185">Reference proteome</keyword>
<comment type="pathway">
    <text evidence="1">Glycan biosynthesis; trehalose biosynthesis.</text>
</comment>
<evidence type="ECO:0000313" key="2">
    <source>
        <dbReference type="EMBL" id="MED7827149.1"/>
    </source>
</evidence>
<dbReference type="Pfam" id="PF02358">
    <property type="entry name" value="Trehalose_PPase"/>
    <property type="match status" value="1"/>
</dbReference>